<reference evidence="18 19" key="1">
    <citation type="submission" date="2024-05" db="EMBL/GenBank/DDBJ databases">
        <title>A draft genome resource for the thread blight pathogen Marasmius tenuissimus strain MS-2.</title>
        <authorList>
            <person name="Yulfo-Soto G.E."/>
            <person name="Baruah I.K."/>
            <person name="Amoako-Attah I."/>
            <person name="Bukari Y."/>
            <person name="Meinhardt L.W."/>
            <person name="Bailey B.A."/>
            <person name="Cohen S.P."/>
        </authorList>
    </citation>
    <scope>NUCLEOTIDE SEQUENCE [LARGE SCALE GENOMIC DNA]</scope>
    <source>
        <strain evidence="18 19">MS-2</strain>
    </source>
</reference>
<feature type="region of interest" description="Disordered" evidence="15">
    <location>
        <begin position="386"/>
        <end position="413"/>
    </location>
</feature>
<evidence type="ECO:0000256" key="4">
    <source>
        <dbReference type="ARBA" id="ARBA00022722"/>
    </source>
</evidence>
<comment type="similarity">
    <text evidence="3">Belongs to the XPG/RAD2 endonuclease family. EXO1 subfamily.</text>
</comment>
<dbReference type="Gene3D" id="3.40.50.1010">
    <property type="entry name" value="5'-nuclease"/>
    <property type="match status" value="1"/>
</dbReference>
<feature type="compositionally biased region" description="Acidic residues" evidence="15">
    <location>
        <begin position="513"/>
        <end position="525"/>
    </location>
</feature>
<feature type="region of interest" description="Disordered" evidence="15">
    <location>
        <begin position="470"/>
        <end position="595"/>
    </location>
</feature>
<keyword evidence="7" id="KW-0378">Hydrolase</keyword>
<dbReference type="InterPro" id="IPR019734">
    <property type="entry name" value="TPR_rpt"/>
</dbReference>
<gene>
    <name evidence="18" type="ORF">AAF712_003604</name>
</gene>
<dbReference type="PANTHER" id="PTHR11081:SF65">
    <property type="entry name" value="DNA DAMAGE-INDUCIBLE PROTEIN DIN7-RELATED"/>
    <property type="match status" value="1"/>
</dbReference>
<feature type="region of interest" description="Disordered" evidence="15">
    <location>
        <begin position="778"/>
        <end position="816"/>
    </location>
</feature>
<comment type="cofactor">
    <cofactor evidence="1">
        <name>Mg(2+)</name>
        <dbReference type="ChEBI" id="CHEBI:18420"/>
    </cofactor>
</comment>
<evidence type="ECO:0000256" key="7">
    <source>
        <dbReference type="ARBA" id="ARBA00022801"/>
    </source>
</evidence>
<dbReference type="PANTHER" id="PTHR11081">
    <property type="entry name" value="FLAP ENDONUCLEASE FAMILY MEMBER"/>
    <property type="match status" value="1"/>
</dbReference>
<feature type="repeat" description="TPR" evidence="14">
    <location>
        <begin position="96"/>
        <end position="129"/>
    </location>
</feature>
<dbReference type="InterPro" id="IPR008918">
    <property type="entry name" value="HhH2"/>
</dbReference>
<dbReference type="Gene3D" id="1.10.150.20">
    <property type="entry name" value="5' to 3' exonuclease, C-terminal subdomain"/>
    <property type="match status" value="1"/>
</dbReference>
<dbReference type="PROSITE" id="PS50005">
    <property type="entry name" value="TPR"/>
    <property type="match status" value="1"/>
</dbReference>
<feature type="compositionally biased region" description="Basic and acidic residues" evidence="15">
    <location>
        <begin position="802"/>
        <end position="816"/>
    </location>
</feature>
<keyword evidence="12" id="KW-0234">DNA repair</keyword>
<evidence type="ECO:0000256" key="9">
    <source>
        <dbReference type="ARBA" id="ARBA00022842"/>
    </source>
</evidence>
<dbReference type="CDD" id="cd09857">
    <property type="entry name" value="PIN_EXO1"/>
    <property type="match status" value="1"/>
</dbReference>
<evidence type="ECO:0000259" key="16">
    <source>
        <dbReference type="SMART" id="SM00484"/>
    </source>
</evidence>
<keyword evidence="19" id="KW-1185">Reference proteome</keyword>
<keyword evidence="4" id="KW-0540">Nuclease</keyword>
<evidence type="ECO:0000313" key="18">
    <source>
        <dbReference type="EMBL" id="KAL0069241.1"/>
    </source>
</evidence>
<feature type="region of interest" description="Disordered" evidence="15">
    <location>
        <begin position="432"/>
        <end position="452"/>
    </location>
</feature>
<feature type="compositionally biased region" description="Polar residues" evidence="15">
    <location>
        <begin position="530"/>
        <end position="541"/>
    </location>
</feature>
<dbReference type="InterPro" id="IPR006084">
    <property type="entry name" value="XPG/Rad2"/>
</dbReference>
<dbReference type="InterPro" id="IPR044752">
    <property type="entry name" value="PIN-like_EXO1"/>
</dbReference>
<feature type="compositionally biased region" description="Low complexity" evidence="15">
    <location>
        <begin position="729"/>
        <end position="739"/>
    </location>
</feature>
<dbReference type="Pfam" id="PF00752">
    <property type="entry name" value="XPG_N"/>
    <property type="match status" value="1"/>
</dbReference>
<evidence type="ECO:0000256" key="6">
    <source>
        <dbReference type="ARBA" id="ARBA00022763"/>
    </source>
</evidence>
<dbReference type="CDD" id="cd09908">
    <property type="entry name" value="H3TH_EXO1"/>
    <property type="match status" value="1"/>
</dbReference>
<dbReference type="SMART" id="SM00485">
    <property type="entry name" value="XPGN"/>
    <property type="match status" value="1"/>
</dbReference>
<evidence type="ECO:0000256" key="8">
    <source>
        <dbReference type="ARBA" id="ARBA00022839"/>
    </source>
</evidence>
<feature type="compositionally biased region" description="Acidic residues" evidence="15">
    <location>
        <begin position="627"/>
        <end position="637"/>
    </location>
</feature>
<evidence type="ECO:0000256" key="13">
    <source>
        <dbReference type="ARBA" id="ARBA00023242"/>
    </source>
</evidence>
<keyword evidence="13" id="KW-0539">Nucleus</keyword>
<evidence type="ECO:0008006" key="20">
    <source>
        <dbReference type="Google" id="ProtNLM"/>
    </source>
</evidence>
<dbReference type="SMART" id="SM00484">
    <property type="entry name" value="XPGI"/>
    <property type="match status" value="1"/>
</dbReference>
<dbReference type="InterPro" id="IPR006086">
    <property type="entry name" value="XPG-I_dom"/>
</dbReference>
<dbReference type="Pfam" id="PF00867">
    <property type="entry name" value="XPG_I"/>
    <property type="match status" value="1"/>
</dbReference>
<sequence>MGISGLLSALKTISVTKHLSEFSGQTIAVDAYVWLHKAVYSCATELATGQATSKYVSYAMDRVRILRHHGIEPFVVFDGGPLQAKKGTETERRQRREDHVARGNMFAAQGRHHEARECYTKAVDVTPQMAFQLIKALRAEGVKYIVAPYEADAQLAFLEKQRIVSAILTEDSDLLVFGCKNVLFKLDTTARTVVSISKADFASVTPSADSSAISLVGWSERQFREMAILSGCDYLPSVPGIGLKTACTLLRKWKTPEQVIRSLMFEGKKTVPKGYVRQFRMAEKCFLYQRVYDPRLERLVHLHDVPEGEEWDEVVDNYVGRDLEPSLAKAVALGDKDPVSYEDMEDINPDFVPRTRVLHDITMADKSANRSAKNKGKMKETSEGILSFFGPNPKIPQIPKSPSTKSKGVNGGKSKMVVGRQSGKRTLADIHDQDVQARKKKKTTPTKTTYARSRFFVPSGDRILVKDTLTHAPGPSRLSQKENEYIASDEESIGAEDMDSLVAQYPVSPDEVRDLEEDVEVEQEDGYISPTPSRSQDTPELSSPPRPTTALQLGRGSPDPFDFGAEPVSSPPSGGRSSRHARTQPATQSNGGLIGRILIEASPEPEPKASGMEVEELDLRSSFDGEFTETEFSEDECTPTPLSYSPPTPDLDRDLVPAALVGEAMDDPEEQEERAMASKSAAVAAGWRNMWSLNSSRTTQPLRQHFVASLRRSGTNVTPSGRHRVAEQPSVSAVPPSSSCERIPHTIVKPLSSGSPAALQSRRSLVFVETKTKTGLISESSVESLPSMRTSGTNPQDPEVDGLARARLEKFRLPSR</sequence>
<accession>A0ABR3A7F8</accession>
<protein>
    <recommendedName>
        <fullName evidence="20">Exonuclease 1</fullName>
    </recommendedName>
</protein>
<evidence type="ECO:0000256" key="5">
    <source>
        <dbReference type="ARBA" id="ARBA00022723"/>
    </source>
</evidence>
<evidence type="ECO:0000256" key="2">
    <source>
        <dbReference type="ARBA" id="ARBA00004123"/>
    </source>
</evidence>
<dbReference type="InterPro" id="IPR037315">
    <property type="entry name" value="EXO1_H3TH"/>
</dbReference>
<dbReference type="Proteomes" id="UP001437256">
    <property type="component" value="Unassembled WGS sequence"/>
</dbReference>
<dbReference type="InterPro" id="IPR029060">
    <property type="entry name" value="PIN-like_dom_sf"/>
</dbReference>
<evidence type="ECO:0000256" key="14">
    <source>
        <dbReference type="PROSITE-ProRule" id="PRU00339"/>
    </source>
</evidence>
<feature type="domain" description="XPG-I" evidence="16">
    <location>
        <begin position="138"/>
        <end position="210"/>
    </location>
</feature>
<name>A0ABR3A7F8_9AGAR</name>
<feature type="domain" description="XPG N-terminal" evidence="17">
    <location>
        <begin position="1"/>
        <end position="99"/>
    </location>
</feature>
<evidence type="ECO:0000256" key="12">
    <source>
        <dbReference type="ARBA" id="ARBA00023204"/>
    </source>
</evidence>
<keyword evidence="14" id="KW-0802">TPR repeat</keyword>
<evidence type="ECO:0000256" key="11">
    <source>
        <dbReference type="ARBA" id="ARBA00023125"/>
    </source>
</evidence>
<dbReference type="SUPFAM" id="SSF88723">
    <property type="entry name" value="PIN domain-like"/>
    <property type="match status" value="1"/>
</dbReference>
<comment type="subcellular location">
    <subcellularLocation>
        <location evidence="2">Nucleus</location>
    </subcellularLocation>
</comment>
<dbReference type="PRINTS" id="PR00853">
    <property type="entry name" value="XPGRADSUPER"/>
</dbReference>
<keyword evidence="8" id="KW-0269">Exonuclease</keyword>
<feature type="compositionally biased region" description="Polar residues" evidence="15">
    <location>
        <begin position="778"/>
        <end position="796"/>
    </location>
</feature>
<evidence type="ECO:0000259" key="17">
    <source>
        <dbReference type="SMART" id="SM00485"/>
    </source>
</evidence>
<comment type="caution">
    <text evidence="18">The sequence shown here is derived from an EMBL/GenBank/DDBJ whole genome shotgun (WGS) entry which is preliminary data.</text>
</comment>
<keyword evidence="6" id="KW-0227">DNA damage</keyword>
<proteinExistence type="inferred from homology"/>
<dbReference type="SMART" id="SM00279">
    <property type="entry name" value="HhH2"/>
    <property type="match status" value="1"/>
</dbReference>
<evidence type="ECO:0000313" key="19">
    <source>
        <dbReference type="Proteomes" id="UP001437256"/>
    </source>
</evidence>
<keyword evidence="5" id="KW-0479">Metal-binding</keyword>
<keyword evidence="11" id="KW-0238">DNA-binding</keyword>
<dbReference type="InterPro" id="IPR006085">
    <property type="entry name" value="XPG_DNA_repair_N"/>
</dbReference>
<evidence type="ECO:0000256" key="1">
    <source>
        <dbReference type="ARBA" id="ARBA00001946"/>
    </source>
</evidence>
<feature type="region of interest" description="Disordered" evidence="15">
    <location>
        <begin position="712"/>
        <end position="742"/>
    </location>
</feature>
<feature type="compositionally biased region" description="Acidic residues" evidence="15">
    <location>
        <begin position="487"/>
        <end position="499"/>
    </location>
</feature>
<keyword evidence="10" id="KW-0267">Excision nuclease</keyword>
<keyword evidence="9" id="KW-0460">Magnesium</keyword>
<dbReference type="SUPFAM" id="SSF47807">
    <property type="entry name" value="5' to 3' exonuclease, C-terminal subdomain"/>
    <property type="match status" value="1"/>
</dbReference>
<dbReference type="EMBL" id="JBBXMP010000013">
    <property type="protein sequence ID" value="KAL0069241.1"/>
    <property type="molecule type" value="Genomic_DNA"/>
</dbReference>
<evidence type="ECO:0000256" key="10">
    <source>
        <dbReference type="ARBA" id="ARBA00022881"/>
    </source>
</evidence>
<evidence type="ECO:0000256" key="3">
    <source>
        <dbReference type="ARBA" id="ARBA00010563"/>
    </source>
</evidence>
<evidence type="ECO:0000256" key="15">
    <source>
        <dbReference type="SAM" id="MobiDB-lite"/>
    </source>
</evidence>
<dbReference type="InterPro" id="IPR036279">
    <property type="entry name" value="5-3_exonuclease_C_sf"/>
</dbReference>
<feature type="region of interest" description="Disordered" evidence="15">
    <location>
        <begin position="627"/>
        <end position="654"/>
    </location>
</feature>
<organism evidence="18 19">
    <name type="scientific">Marasmius tenuissimus</name>
    <dbReference type="NCBI Taxonomy" id="585030"/>
    <lineage>
        <taxon>Eukaryota</taxon>
        <taxon>Fungi</taxon>
        <taxon>Dikarya</taxon>
        <taxon>Basidiomycota</taxon>
        <taxon>Agaricomycotina</taxon>
        <taxon>Agaricomycetes</taxon>
        <taxon>Agaricomycetidae</taxon>
        <taxon>Agaricales</taxon>
        <taxon>Marasmiineae</taxon>
        <taxon>Marasmiaceae</taxon>
        <taxon>Marasmius</taxon>
    </lineage>
</organism>